<dbReference type="InterPro" id="IPR002525">
    <property type="entry name" value="Transp_IS110-like_N"/>
</dbReference>
<name>A0A1J5PRX4_9ZZZZ</name>
<dbReference type="InterPro" id="IPR047650">
    <property type="entry name" value="Transpos_IS110"/>
</dbReference>
<gene>
    <name evidence="3" type="ORF">GALL_441210</name>
</gene>
<dbReference type="EMBL" id="MLJW01002581">
    <property type="protein sequence ID" value="OIQ74233.1"/>
    <property type="molecule type" value="Genomic_DNA"/>
</dbReference>
<dbReference type="GO" id="GO:0003677">
    <property type="term" value="F:DNA binding"/>
    <property type="evidence" value="ECO:0007669"/>
    <property type="project" value="InterPro"/>
</dbReference>
<dbReference type="NCBIfam" id="NF033542">
    <property type="entry name" value="transpos_IS110"/>
    <property type="match status" value="1"/>
</dbReference>
<reference evidence="3" key="1">
    <citation type="submission" date="2016-10" db="EMBL/GenBank/DDBJ databases">
        <title>Sequence of Gallionella enrichment culture.</title>
        <authorList>
            <person name="Poehlein A."/>
            <person name="Muehling M."/>
            <person name="Daniel R."/>
        </authorList>
    </citation>
    <scope>NUCLEOTIDE SEQUENCE</scope>
</reference>
<dbReference type="AlphaFoldDB" id="A0A1J5PRX4"/>
<dbReference type="Pfam" id="PF02371">
    <property type="entry name" value="Transposase_20"/>
    <property type="match status" value="1"/>
</dbReference>
<feature type="domain" description="Transposase IS116/IS110/IS902 C-terminal" evidence="2">
    <location>
        <begin position="256"/>
        <end position="333"/>
    </location>
</feature>
<evidence type="ECO:0000313" key="3">
    <source>
        <dbReference type="EMBL" id="OIQ74233.1"/>
    </source>
</evidence>
<accession>A0A1J5PRX4</accession>
<comment type="caution">
    <text evidence="3">The sequence shown here is derived from an EMBL/GenBank/DDBJ whole genome shotgun (WGS) entry which is preliminary data.</text>
</comment>
<dbReference type="GO" id="GO:0006313">
    <property type="term" value="P:DNA transposition"/>
    <property type="evidence" value="ECO:0007669"/>
    <property type="project" value="InterPro"/>
</dbReference>
<evidence type="ECO:0000259" key="2">
    <source>
        <dbReference type="Pfam" id="PF02371"/>
    </source>
</evidence>
<feature type="domain" description="Transposase IS110-like N-terminal" evidence="1">
    <location>
        <begin position="12"/>
        <end position="157"/>
    </location>
</feature>
<sequence length="420" mass="46767">MGAIHVCFKVVCGLDVHQAEVVACLSIQDARGRLRRETRRFRTVYAELLQLRDWLVAEGCEALGMEATGHYWKPIYSILEGHVRMIVGNPTQMKGLKGRKTDQQDAEWIADLTRLGLIKPSFVPPPDFRALRDFLRTRRGMIQARTTLQNETLKVLEVGGVKLSTFMSSVFGVSGMAMLRALAKGESVAGQVHLLAKGKLRSKLADLRLALEQPLPPHLQQILATQLERMDQLEGHLRTLDARVEERMAPYEAERHLLMEISGLGRTSVNVILAEVGVDMGVFPTPAHLAAWAGLAPGSFETGGKNRRAPTLKGNTYLKTILVECAGAAVRSKGTFFSAKFNQLRRRGLDYRKALVAIAHKLIVVIHRVLSGKAPFQDLGAAYFEQRNRAHMIRNLTRRLETLGFAVTLQNLNIESEPLQ</sequence>
<dbReference type="PANTHER" id="PTHR33055">
    <property type="entry name" value="TRANSPOSASE FOR INSERTION SEQUENCE ELEMENT IS1111A"/>
    <property type="match status" value="1"/>
</dbReference>
<organism evidence="3">
    <name type="scientific">mine drainage metagenome</name>
    <dbReference type="NCBI Taxonomy" id="410659"/>
    <lineage>
        <taxon>unclassified sequences</taxon>
        <taxon>metagenomes</taxon>
        <taxon>ecological metagenomes</taxon>
    </lineage>
</organism>
<protein>
    <submittedName>
        <fullName evidence="3">Transposase IS116/IS110/IS902 family protein</fullName>
    </submittedName>
</protein>
<proteinExistence type="predicted"/>
<dbReference type="InterPro" id="IPR003346">
    <property type="entry name" value="Transposase_20"/>
</dbReference>
<dbReference type="Pfam" id="PF01548">
    <property type="entry name" value="DEDD_Tnp_IS110"/>
    <property type="match status" value="1"/>
</dbReference>
<dbReference type="GO" id="GO:0004803">
    <property type="term" value="F:transposase activity"/>
    <property type="evidence" value="ECO:0007669"/>
    <property type="project" value="InterPro"/>
</dbReference>
<dbReference type="PANTHER" id="PTHR33055:SF15">
    <property type="entry name" value="TRANSPOSASE-RELATED"/>
    <property type="match status" value="1"/>
</dbReference>
<evidence type="ECO:0000259" key="1">
    <source>
        <dbReference type="Pfam" id="PF01548"/>
    </source>
</evidence>